<dbReference type="CDD" id="cd16331">
    <property type="entry name" value="YjgA-like"/>
    <property type="match status" value="1"/>
</dbReference>
<evidence type="ECO:0000256" key="2">
    <source>
        <dbReference type="ARBA" id="ARBA00022517"/>
    </source>
</evidence>
<dbReference type="PANTHER" id="PTHR38101:SF1">
    <property type="entry name" value="UPF0307 PROTEIN YJGA"/>
    <property type="match status" value="1"/>
</dbReference>
<evidence type="ECO:0000313" key="5">
    <source>
        <dbReference type="EMBL" id="VAW96922.1"/>
    </source>
</evidence>
<dbReference type="Gene3D" id="1.10.60.30">
    <property type="entry name" value="PSPTO4464-like domains"/>
    <property type="match status" value="2"/>
</dbReference>
<dbReference type="InterPro" id="IPR006839">
    <property type="entry name" value="DarP"/>
</dbReference>
<evidence type="ECO:0000256" key="3">
    <source>
        <dbReference type="ARBA" id="ARBA00022730"/>
    </source>
</evidence>
<dbReference type="InterPro" id="IPR023153">
    <property type="entry name" value="DarP_sf"/>
</dbReference>
<dbReference type="GO" id="GO:0019843">
    <property type="term" value="F:rRNA binding"/>
    <property type="evidence" value="ECO:0007669"/>
    <property type="project" value="UniProtKB-KW"/>
</dbReference>
<dbReference type="PANTHER" id="PTHR38101">
    <property type="entry name" value="UPF0307 PROTEIN YJGA"/>
    <property type="match status" value="1"/>
</dbReference>
<dbReference type="PIRSF" id="PIRSF016183">
    <property type="entry name" value="UCP016183"/>
    <property type="match status" value="1"/>
</dbReference>
<organism evidence="5">
    <name type="scientific">hydrothermal vent metagenome</name>
    <dbReference type="NCBI Taxonomy" id="652676"/>
    <lineage>
        <taxon>unclassified sequences</taxon>
        <taxon>metagenomes</taxon>
        <taxon>ecological metagenomes</taxon>
    </lineage>
</organism>
<evidence type="ECO:0000256" key="4">
    <source>
        <dbReference type="ARBA" id="ARBA00022884"/>
    </source>
</evidence>
<keyword evidence="3" id="KW-0699">rRNA-binding</keyword>
<dbReference type="NCBIfam" id="NF003593">
    <property type="entry name" value="PRK05255.1-1"/>
    <property type="match status" value="1"/>
</dbReference>
<accession>A0A3B1AAP1</accession>
<dbReference type="AlphaFoldDB" id="A0A3B1AAP1"/>
<keyword evidence="4" id="KW-0694">RNA-binding</keyword>
<keyword evidence="1" id="KW-0963">Cytoplasm</keyword>
<dbReference type="GO" id="GO:0005829">
    <property type="term" value="C:cytosol"/>
    <property type="evidence" value="ECO:0007669"/>
    <property type="project" value="TreeGrafter"/>
</dbReference>
<name>A0A3B1AAP1_9ZZZZ</name>
<keyword evidence="2" id="KW-0690">Ribosome biogenesis</keyword>
<gene>
    <name evidence="5" type="ORF">MNBD_GAMMA23-1365</name>
</gene>
<reference evidence="5" key="1">
    <citation type="submission" date="2018-06" db="EMBL/GenBank/DDBJ databases">
        <authorList>
            <person name="Zhirakovskaya E."/>
        </authorList>
    </citation>
    <scope>NUCLEOTIDE SEQUENCE</scope>
</reference>
<proteinExistence type="predicted"/>
<dbReference type="Pfam" id="PF04751">
    <property type="entry name" value="DarP"/>
    <property type="match status" value="1"/>
</dbReference>
<dbReference type="EMBL" id="UOFT01000054">
    <property type="protein sequence ID" value="VAW96922.1"/>
    <property type="molecule type" value="Genomic_DNA"/>
</dbReference>
<sequence>MARKKNNQKAETNAEMDDDEIISKSQLKREAHALTELGSKLLTLSAEKLNRFDLPDNLLEALKAAKNIKKHGAFKRQKLYIGKLLRGLDAKPIEAQFEILQSPHKEDVKQFHDVENWRDLIIEDSTNINAFLSKFPMAQRQSLIKMQRDSANTNPQIATRAKRKLFLYIKEFVFSHTEQDVHDDF</sequence>
<protein>
    <submittedName>
        <fullName evidence="5">FIG138315: Putative alpha helix protein</fullName>
    </submittedName>
</protein>
<dbReference type="GO" id="GO:0042254">
    <property type="term" value="P:ribosome biogenesis"/>
    <property type="evidence" value="ECO:0007669"/>
    <property type="project" value="UniProtKB-KW"/>
</dbReference>
<dbReference type="SUPFAM" id="SSF158710">
    <property type="entry name" value="PSPTO4464-like"/>
    <property type="match status" value="1"/>
</dbReference>
<evidence type="ECO:0000256" key="1">
    <source>
        <dbReference type="ARBA" id="ARBA00022490"/>
    </source>
</evidence>